<dbReference type="Proteomes" id="UP000316621">
    <property type="component" value="Chromosome 2"/>
</dbReference>
<gene>
    <name evidence="2" type="ORF">C5167_018069</name>
</gene>
<dbReference type="InterPro" id="IPR004360">
    <property type="entry name" value="Glyas_Fos-R_dOase_dom"/>
</dbReference>
<dbReference type="InterPro" id="IPR037523">
    <property type="entry name" value="VOC_core"/>
</dbReference>
<organism evidence="2 3">
    <name type="scientific">Papaver somniferum</name>
    <name type="common">Opium poppy</name>
    <dbReference type="NCBI Taxonomy" id="3469"/>
    <lineage>
        <taxon>Eukaryota</taxon>
        <taxon>Viridiplantae</taxon>
        <taxon>Streptophyta</taxon>
        <taxon>Embryophyta</taxon>
        <taxon>Tracheophyta</taxon>
        <taxon>Spermatophyta</taxon>
        <taxon>Magnoliopsida</taxon>
        <taxon>Ranunculales</taxon>
        <taxon>Papaveraceae</taxon>
        <taxon>Papaveroideae</taxon>
        <taxon>Papaver</taxon>
    </lineage>
</organism>
<dbReference type="Gene3D" id="3.10.180.10">
    <property type="entry name" value="2,3-Dihydroxybiphenyl 1,2-Dioxygenase, domain 1"/>
    <property type="match status" value="1"/>
</dbReference>
<keyword evidence="3" id="KW-1185">Reference proteome</keyword>
<dbReference type="CDD" id="cd07245">
    <property type="entry name" value="VOC_like"/>
    <property type="match status" value="1"/>
</dbReference>
<dbReference type="InterPro" id="IPR050383">
    <property type="entry name" value="GlyoxalaseI/FosfomycinResist"/>
</dbReference>
<dbReference type="OMA" id="HICIGIQ"/>
<dbReference type="EMBL" id="CM010716">
    <property type="protein sequence ID" value="RZC49643.1"/>
    <property type="molecule type" value="Genomic_DNA"/>
</dbReference>
<accession>A0A4Y7IL73</accession>
<evidence type="ECO:0000313" key="3">
    <source>
        <dbReference type="Proteomes" id="UP000316621"/>
    </source>
</evidence>
<protein>
    <recommendedName>
        <fullName evidence="1">VOC domain-containing protein</fullName>
    </recommendedName>
</protein>
<dbReference type="PANTHER" id="PTHR21366:SF22">
    <property type="entry name" value="VOC DOMAIN-CONTAINING PROTEIN"/>
    <property type="match status" value="1"/>
</dbReference>
<dbReference type="Pfam" id="PF00903">
    <property type="entry name" value="Glyoxalase"/>
    <property type="match status" value="1"/>
</dbReference>
<sequence length="207" mass="22783">MASSSSLITTGLLSVPSLHLNDQAKHARFGAMPMNTLLIQNCIALAINSRRRCRPLRAISKVSAGEQVIIEESGATKSGNDIGILSIHHVGLLCENLERSLEFYQNLLGLEINEARPNDKLPYKGVWFWVGSEMIHLMELPNPDPLTGRPEHGGRDRHTCMAVRDVSKLKAVFDKAGIPYTLSKSGRPAIFARDPDANALEFTQVDN</sequence>
<dbReference type="PROSITE" id="PS51819">
    <property type="entry name" value="VOC"/>
    <property type="match status" value="1"/>
</dbReference>
<evidence type="ECO:0000259" key="1">
    <source>
        <dbReference type="PROSITE" id="PS51819"/>
    </source>
</evidence>
<dbReference type="SUPFAM" id="SSF54593">
    <property type="entry name" value="Glyoxalase/Bleomycin resistance protein/Dihydroxybiphenyl dioxygenase"/>
    <property type="match status" value="1"/>
</dbReference>
<proteinExistence type="predicted"/>
<dbReference type="InterPro" id="IPR029068">
    <property type="entry name" value="Glyas_Bleomycin-R_OHBP_Dase"/>
</dbReference>
<dbReference type="STRING" id="3469.A0A4Y7IL73"/>
<dbReference type="OrthoDB" id="5371818at2759"/>
<name>A0A4Y7IL73_PAPSO</name>
<dbReference type="PANTHER" id="PTHR21366">
    <property type="entry name" value="GLYOXALASE FAMILY PROTEIN"/>
    <property type="match status" value="1"/>
</dbReference>
<reference evidence="2 3" key="1">
    <citation type="journal article" date="2018" name="Science">
        <title>The opium poppy genome and morphinan production.</title>
        <authorList>
            <person name="Guo L."/>
            <person name="Winzer T."/>
            <person name="Yang X."/>
            <person name="Li Y."/>
            <person name="Ning Z."/>
            <person name="He Z."/>
            <person name="Teodor R."/>
            <person name="Lu Y."/>
            <person name="Bowser T.A."/>
            <person name="Graham I.A."/>
            <person name="Ye K."/>
        </authorList>
    </citation>
    <scope>NUCLEOTIDE SEQUENCE [LARGE SCALE GENOMIC DNA]</scope>
    <source>
        <strain evidence="3">cv. HN1</strain>
        <tissue evidence="2">Leaves</tissue>
    </source>
</reference>
<feature type="domain" description="VOC" evidence="1">
    <location>
        <begin position="86"/>
        <end position="207"/>
    </location>
</feature>
<dbReference type="Gramene" id="RZC49643">
    <property type="protein sequence ID" value="RZC49643"/>
    <property type="gene ID" value="C5167_018069"/>
</dbReference>
<evidence type="ECO:0000313" key="2">
    <source>
        <dbReference type="EMBL" id="RZC49643.1"/>
    </source>
</evidence>
<dbReference type="AlphaFoldDB" id="A0A4Y7IL73"/>